<comment type="caution">
    <text evidence="2">The sequence shown here is derived from an EMBL/GenBank/DDBJ whole genome shotgun (WGS) entry which is preliminary data.</text>
</comment>
<keyword evidence="3" id="KW-1185">Reference proteome</keyword>
<dbReference type="EMBL" id="JARQAJ010000003">
    <property type="protein sequence ID" value="MDT2759501.1"/>
    <property type="molecule type" value="Genomic_DNA"/>
</dbReference>
<dbReference type="InterPro" id="IPR025438">
    <property type="entry name" value="DUF4180"/>
</dbReference>
<gene>
    <name evidence="2" type="ORF">P7H27_06955</name>
</gene>
<dbReference type="Proteomes" id="UP001181046">
    <property type="component" value="Unassembled WGS sequence"/>
</dbReference>
<dbReference type="Pfam" id="PF13788">
    <property type="entry name" value="DUF4180"/>
    <property type="match status" value="1"/>
</dbReference>
<evidence type="ECO:0000313" key="2">
    <source>
        <dbReference type="EMBL" id="MDT2759501.1"/>
    </source>
</evidence>
<feature type="domain" description="DUF4180" evidence="1">
    <location>
        <begin position="3"/>
        <end position="106"/>
    </location>
</feature>
<dbReference type="RefSeq" id="WP_137618204.1">
    <property type="nucleotide sequence ID" value="NZ_BJDX01000003.1"/>
</dbReference>
<reference evidence="2" key="1">
    <citation type="submission" date="2023-03" db="EMBL/GenBank/DDBJ databases">
        <authorList>
            <person name="Shen W."/>
            <person name="Cai J."/>
        </authorList>
    </citation>
    <scope>NUCLEOTIDE SEQUENCE</scope>
    <source>
        <strain evidence="2">P66-3</strain>
    </source>
</reference>
<name>A0ABU3FAP5_9ENTE</name>
<proteinExistence type="predicted"/>
<evidence type="ECO:0000313" key="3">
    <source>
        <dbReference type="Proteomes" id="UP001181046"/>
    </source>
</evidence>
<accession>A0ABU3FAP5</accession>
<protein>
    <submittedName>
        <fullName evidence="2">DUF4180 domain-containing protein</fullName>
    </submittedName>
</protein>
<sequence length="109" mass="12313">MVVVRYDKEEPIIFDKDSALDFAMTIDYQYGTSNIILPKDAISSTFFDLSSQLAGEILQAYINYDVRLAIVGDFSEGSKALKDFIRESNKGSNFYFVPNLDEAISYLSK</sequence>
<organism evidence="2 3">
    <name type="scientific">Enterococcus xiangfangensis</name>
    <dbReference type="NCBI Taxonomy" id="1296537"/>
    <lineage>
        <taxon>Bacteria</taxon>
        <taxon>Bacillati</taxon>
        <taxon>Bacillota</taxon>
        <taxon>Bacilli</taxon>
        <taxon>Lactobacillales</taxon>
        <taxon>Enterococcaceae</taxon>
        <taxon>Enterococcus</taxon>
    </lineage>
</organism>
<evidence type="ECO:0000259" key="1">
    <source>
        <dbReference type="Pfam" id="PF13788"/>
    </source>
</evidence>